<dbReference type="eggNOG" id="COG0612">
    <property type="taxonomic scope" value="Bacteria"/>
</dbReference>
<protein>
    <submittedName>
        <fullName evidence="6">Peptidase, M16 family</fullName>
    </submittedName>
</protein>
<name>A0A0H4XAM4_9BACT</name>
<evidence type="ECO:0000256" key="3">
    <source>
        <dbReference type="RuleBase" id="RU004447"/>
    </source>
</evidence>
<dbReference type="RefSeq" id="WP_002634199.1">
    <property type="nucleotide sequence ID" value="NZ_CP012109.1"/>
</dbReference>
<feature type="domain" description="Peptidase M16 N-terminal" evidence="4">
    <location>
        <begin position="15"/>
        <end position="163"/>
    </location>
</feature>
<dbReference type="InterPro" id="IPR001431">
    <property type="entry name" value="Pept_M16_Zn_BS"/>
</dbReference>
<evidence type="ECO:0000259" key="5">
    <source>
        <dbReference type="Pfam" id="PF05193"/>
    </source>
</evidence>
<dbReference type="GO" id="GO:0046872">
    <property type="term" value="F:metal ion binding"/>
    <property type="evidence" value="ECO:0007669"/>
    <property type="project" value="InterPro"/>
</dbReference>
<dbReference type="PANTHER" id="PTHR11851">
    <property type="entry name" value="METALLOPROTEASE"/>
    <property type="match status" value="1"/>
</dbReference>
<dbReference type="Gene3D" id="3.30.830.10">
    <property type="entry name" value="Metalloenzyme, LuxS/M16 peptidase-like"/>
    <property type="match status" value="2"/>
</dbReference>
<dbReference type="InterPro" id="IPR007863">
    <property type="entry name" value="Peptidase_M16_C"/>
</dbReference>
<dbReference type="OrthoDB" id="9811314at2"/>
<dbReference type="AlphaFoldDB" id="A0A0H4XAM4"/>
<sequence>MSFTTYRDVLPSGLRVVTVETPHLHTALLAVYVRTGSRHETLVSNGVSHYLEHLFFRGSEGWPDTVKMNAAVEEVGGNLNGVTTRDHGYYYTPIHPAHLRVGLDIIGDMLTRPRLTDMEVERQIILEEMLDEVDEKGRDIDLDNLSKHILFPGHPLALKIAGTRESVTNLTHDQILKHFVQHYVAGNIVVTAAGRVKHSEVLEMSERAFARLPKGPASIEAPPPLTPPGPRLHFVNHDESQTEFRLNFRGVPEQHEDYPALQIIRRVLDDGLSSRLPFEIVEKRGLAYSVSASLDAYHDAGLLEIEAASAPEKAATVVTECLRVIATLCDDLVGDEELARAKRRHRMLLEFSQDSPGELAGWFGGTELFRTPESFNHRADLVDSQSAARVREVARRYLNRENLTVVAVGQRKGLKALERVVAEAPGLPAPEAPAPAAVNGGRG</sequence>
<dbReference type="InterPro" id="IPR011765">
    <property type="entry name" value="Pept_M16_N"/>
</dbReference>
<dbReference type="GO" id="GO:0006508">
    <property type="term" value="P:proteolysis"/>
    <property type="evidence" value="ECO:0007669"/>
    <property type="project" value="InterPro"/>
</dbReference>
<dbReference type="Proteomes" id="UP000009026">
    <property type="component" value="Chromosome"/>
</dbReference>
<dbReference type="PROSITE" id="PS00143">
    <property type="entry name" value="INSULINASE"/>
    <property type="match status" value="1"/>
</dbReference>
<dbReference type="GO" id="GO:0004222">
    <property type="term" value="F:metalloendopeptidase activity"/>
    <property type="evidence" value="ECO:0007669"/>
    <property type="project" value="InterPro"/>
</dbReference>
<dbReference type="STRING" id="1297742.A176_001854"/>
<dbReference type="InterPro" id="IPR011249">
    <property type="entry name" value="Metalloenz_LuxS/M16"/>
</dbReference>
<feature type="domain" description="Peptidase M16 C-terminal" evidence="5">
    <location>
        <begin position="169"/>
        <end position="343"/>
    </location>
</feature>
<dbReference type="SUPFAM" id="SSF63411">
    <property type="entry name" value="LuxS/MPP-like metallohydrolase"/>
    <property type="match status" value="2"/>
</dbReference>
<dbReference type="KEGG" id="mym:A176_001854"/>
<gene>
    <name evidence="6" type="ORF">A176_001854</name>
</gene>
<dbReference type="InterPro" id="IPR050361">
    <property type="entry name" value="MPP/UQCRC_Complex"/>
</dbReference>
<accession>A0A0H4XAM4</accession>
<evidence type="ECO:0000313" key="6">
    <source>
        <dbReference type="EMBL" id="AKQ64942.1"/>
    </source>
</evidence>
<evidence type="ECO:0000313" key="7">
    <source>
        <dbReference type="Proteomes" id="UP000009026"/>
    </source>
</evidence>
<evidence type="ECO:0000256" key="2">
    <source>
        <dbReference type="ARBA" id="ARBA00007261"/>
    </source>
</evidence>
<organism evidence="6 7">
    <name type="scientific">Pseudomyxococcus hansupus</name>
    <dbReference type="NCBI Taxonomy" id="1297742"/>
    <lineage>
        <taxon>Bacteria</taxon>
        <taxon>Pseudomonadati</taxon>
        <taxon>Myxococcota</taxon>
        <taxon>Myxococcia</taxon>
        <taxon>Myxococcales</taxon>
        <taxon>Cystobacterineae</taxon>
        <taxon>Myxococcaceae</taxon>
        <taxon>Pseudomyxococcus</taxon>
    </lineage>
</organism>
<dbReference type="Pfam" id="PF00675">
    <property type="entry name" value="Peptidase_M16"/>
    <property type="match status" value="1"/>
</dbReference>
<proteinExistence type="inferred from homology"/>
<comment type="cofactor">
    <cofactor evidence="1">
        <name>Zn(2+)</name>
        <dbReference type="ChEBI" id="CHEBI:29105"/>
    </cofactor>
</comment>
<dbReference type="PANTHER" id="PTHR11851:SF49">
    <property type="entry name" value="MITOCHONDRIAL-PROCESSING PEPTIDASE SUBUNIT ALPHA"/>
    <property type="match status" value="1"/>
</dbReference>
<dbReference type="Pfam" id="PF05193">
    <property type="entry name" value="Peptidase_M16_C"/>
    <property type="match status" value="1"/>
</dbReference>
<evidence type="ECO:0000256" key="1">
    <source>
        <dbReference type="ARBA" id="ARBA00001947"/>
    </source>
</evidence>
<reference evidence="6 7" key="1">
    <citation type="journal article" date="2016" name="PLoS ONE">
        <title>Complete Genome Sequence and Comparative Genomics of a Novel Myxobacterium Myxococcus hansupus.</title>
        <authorList>
            <person name="Sharma G."/>
            <person name="Narwani T."/>
            <person name="Subramanian S."/>
        </authorList>
    </citation>
    <scope>NUCLEOTIDE SEQUENCE [LARGE SCALE GENOMIC DNA]</scope>
    <source>
        <strain evidence="7">mixupus</strain>
    </source>
</reference>
<keyword evidence="7" id="KW-1185">Reference proteome</keyword>
<evidence type="ECO:0000259" key="4">
    <source>
        <dbReference type="Pfam" id="PF00675"/>
    </source>
</evidence>
<dbReference type="PATRIC" id="fig|1297742.4.peg.1877"/>
<dbReference type="EMBL" id="CP012109">
    <property type="protein sequence ID" value="AKQ64942.1"/>
    <property type="molecule type" value="Genomic_DNA"/>
</dbReference>
<comment type="similarity">
    <text evidence="2 3">Belongs to the peptidase M16 family.</text>
</comment>